<sequence length="303" mass="33185">MFIFTPLFTVFTLLSGGYLAKRFKILKQKQSRTFLDFAIIFSLPCLIFEKVYHLTLDFTLILIILLGLSSCILAGLISVLLGKIFHFSKTTLVSMFLLSSFGNTLFVGIPIISGIYPDPKFIGEIILYDALATTLPISLFGPLVLSLASEQKVNLLQNIKKIITFPPFIALVGGIFCKMFYIPEFIFEPIKMFGSCATAVALFAIGLSLGFSAIVSSYKSTLIVIGAKMLLAPLIFIVLVKIFHLNFSSSLNVAILESAMPTMTLAGAMIMKAKLDTNLAVSAVAFGILFAFISMPLLTWILL</sequence>
<dbReference type="GO" id="GO:0005886">
    <property type="term" value="C:plasma membrane"/>
    <property type="evidence" value="ECO:0007669"/>
    <property type="project" value="UniProtKB-SubCell"/>
</dbReference>
<accession>A0AAU7E9Z1</accession>
<keyword evidence="7 8" id="KW-0472">Membrane</keyword>
<dbReference type="PANTHER" id="PTHR36838:SF1">
    <property type="entry name" value="SLR1864 PROTEIN"/>
    <property type="match status" value="1"/>
</dbReference>
<comment type="similarity">
    <text evidence="2">Belongs to the auxin efflux carrier (TC 2.A.69) family.</text>
</comment>
<evidence type="ECO:0000256" key="5">
    <source>
        <dbReference type="ARBA" id="ARBA00022692"/>
    </source>
</evidence>
<keyword evidence="3" id="KW-0813">Transport</keyword>
<evidence type="ECO:0000256" key="7">
    <source>
        <dbReference type="ARBA" id="ARBA00023136"/>
    </source>
</evidence>
<organism evidence="9">
    <name type="scientific">Campylobacter sp. CCS1377</name>
    <dbReference type="NCBI Taxonomy" id="3158229"/>
    <lineage>
        <taxon>Bacteria</taxon>
        <taxon>Pseudomonadati</taxon>
        <taxon>Campylobacterota</taxon>
        <taxon>Epsilonproteobacteria</taxon>
        <taxon>Campylobacterales</taxon>
        <taxon>Campylobacteraceae</taxon>
        <taxon>Campylobacter</taxon>
    </lineage>
</organism>
<dbReference type="InterPro" id="IPR038770">
    <property type="entry name" value="Na+/solute_symporter_sf"/>
</dbReference>
<dbReference type="PANTHER" id="PTHR36838">
    <property type="entry name" value="AUXIN EFFLUX CARRIER FAMILY PROTEIN"/>
    <property type="match status" value="1"/>
</dbReference>
<feature type="transmembrane region" description="Helical" evidence="8">
    <location>
        <begin position="125"/>
        <end position="148"/>
    </location>
</feature>
<keyword evidence="6 8" id="KW-1133">Transmembrane helix</keyword>
<dbReference type="Pfam" id="PF03547">
    <property type="entry name" value="Mem_trans"/>
    <property type="match status" value="2"/>
</dbReference>
<reference evidence="9" key="1">
    <citation type="submission" date="2024-05" db="EMBL/GenBank/DDBJ databases">
        <title>Campylobacter coli isolated from environmental waters in Slovenia.</title>
        <authorList>
            <person name="Zautner A.E."/>
            <person name="Bunk B."/>
            <person name="Riedel T."/>
            <person name="Sproeer C."/>
        </authorList>
    </citation>
    <scope>NUCLEOTIDE SEQUENCE</scope>
    <source>
        <strain evidence="9">CCS1377</strain>
    </source>
</reference>
<evidence type="ECO:0000313" key="9">
    <source>
        <dbReference type="EMBL" id="XBJ29959.1"/>
    </source>
</evidence>
<evidence type="ECO:0000256" key="2">
    <source>
        <dbReference type="ARBA" id="ARBA00010145"/>
    </source>
</evidence>
<evidence type="ECO:0000256" key="6">
    <source>
        <dbReference type="ARBA" id="ARBA00022989"/>
    </source>
</evidence>
<keyword evidence="4" id="KW-1003">Cell membrane</keyword>
<protein>
    <submittedName>
        <fullName evidence="9">AEC family transporter</fullName>
    </submittedName>
</protein>
<name>A0AAU7E9Z1_9BACT</name>
<dbReference type="EMBL" id="CP155620">
    <property type="protein sequence ID" value="XBJ29959.1"/>
    <property type="molecule type" value="Genomic_DNA"/>
</dbReference>
<evidence type="ECO:0000256" key="8">
    <source>
        <dbReference type="SAM" id="Phobius"/>
    </source>
</evidence>
<evidence type="ECO:0000256" key="1">
    <source>
        <dbReference type="ARBA" id="ARBA00004651"/>
    </source>
</evidence>
<feature type="transmembrane region" description="Helical" evidence="8">
    <location>
        <begin position="33"/>
        <end position="52"/>
    </location>
</feature>
<dbReference type="GO" id="GO:0055085">
    <property type="term" value="P:transmembrane transport"/>
    <property type="evidence" value="ECO:0007669"/>
    <property type="project" value="InterPro"/>
</dbReference>
<feature type="transmembrane region" description="Helical" evidence="8">
    <location>
        <begin position="93"/>
        <end position="113"/>
    </location>
</feature>
<proteinExistence type="inferred from homology"/>
<evidence type="ECO:0000256" key="4">
    <source>
        <dbReference type="ARBA" id="ARBA00022475"/>
    </source>
</evidence>
<feature type="transmembrane region" description="Helical" evidence="8">
    <location>
        <begin position="168"/>
        <end position="186"/>
    </location>
</feature>
<dbReference type="Gene3D" id="1.20.1530.20">
    <property type="match status" value="1"/>
</dbReference>
<dbReference type="AlphaFoldDB" id="A0AAU7E9Z1"/>
<gene>
    <name evidence="9" type="ORF">AAH949_03765</name>
</gene>
<feature type="transmembrane region" description="Helical" evidence="8">
    <location>
        <begin position="278"/>
        <end position="302"/>
    </location>
</feature>
<feature type="transmembrane region" description="Helical" evidence="8">
    <location>
        <begin position="192"/>
        <end position="215"/>
    </location>
</feature>
<feature type="transmembrane region" description="Helical" evidence="8">
    <location>
        <begin position="6"/>
        <end position="21"/>
    </location>
</feature>
<keyword evidence="5 8" id="KW-0812">Transmembrane</keyword>
<dbReference type="RefSeq" id="WP_348519022.1">
    <property type="nucleotide sequence ID" value="NZ_CP155620.1"/>
</dbReference>
<feature type="transmembrane region" description="Helical" evidence="8">
    <location>
        <begin position="222"/>
        <end position="245"/>
    </location>
</feature>
<dbReference type="InterPro" id="IPR004776">
    <property type="entry name" value="Mem_transp_PIN-like"/>
</dbReference>
<comment type="subcellular location">
    <subcellularLocation>
        <location evidence="1">Cell membrane</location>
        <topology evidence="1">Multi-pass membrane protein</topology>
    </subcellularLocation>
</comment>
<feature type="transmembrane region" description="Helical" evidence="8">
    <location>
        <begin position="58"/>
        <end position="81"/>
    </location>
</feature>
<evidence type="ECO:0000256" key="3">
    <source>
        <dbReference type="ARBA" id="ARBA00022448"/>
    </source>
</evidence>